<comment type="caution">
    <text evidence="2">The sequence shown here is derived from an EMBL/GenBank/DDBJ whole genome shotgun (WGS) entry which is preliminary data.</text>
</comment>
<dbReference type="PANTHER" id="PTHR43328:SF1">
    <property type="entry name" value="N-ACETYLTRANSFERASE DOMAIN-CONTAINING PROTEIN"/>
    <property type="match status" value="1"/>
</dbReference>
<accession>A0A9W7SS76</accession>
<name>A0A9W7SS76_9PEZI</name>
<dbReference type="Proteomes" id="UP001138500">
    <property type="component" value="Unassembled WGS sequence"/>
</dbReference>
<dbReference type="GO" id="GO:0016747">
    <property type="term" value="F:acyltransferase activity, transferring groups other than amino-acyl groups"/>
    <property type="evidence" value="ECO:0007669"/>
    <property type="project" value="InterPro"/>
</dbReference>
<proteinExistence type="predicted"/>
<dbReference type="EMBL" id="RIBY02001867">
    <property type="protein sequence ID" value="KAH9827643.1"/>
    <property type="molecule type" value="Genomic_DNA"/>
</dbReference>
<evidence type="ECO:0000313" key="3">
    <source>
        <dbReference type="Proteomes" id="UP001138500"/>
    </source>
</evidence>
<dbReference type="InterPro" id="IPR016181">
    <property type="entry name" value="Acyl_CoA_acyltransferase"/>
</dbReference>
<protein>
    <submittedName>
        <fullName evidence="2">N-acetyltransferase</fullName>
    </submittedName>
</protein>
<sequence length="206" mass="22955">MDQVGPRPAIATAETVLKLGNGIAVRGWRSSDACSSSKHLNNVNVWNNLRNRIPHPYTEEHAQSWINFCQDKANHVKSGPWSPETGSQGPVVCPFFAITVNNEAVGGIGLEMKDDIYFRTGELGYWLGEEQWGKGIMSKVVPAVVDWCWRTFGILVRISAEVREDNVASRKLLEKAGFQYEGRRPDLICKNGILAAELMFGALRPR</sequence>
<dbReference type="PROSITE" id="PS51186">
    <property type="entry name" value="GNAT"/>
    <property type="match status" value="1"/>
</dbReference>
<gene>
    <name evidence="2" type="ORF">Tdes44962_MAKER00369</name>
</gene>
<reference evidence="2 3" key="1">
    <citation type="journal article" date="2018" name="IMA Fungus">
        <title>IMA Genome-F 10: Nine draft genome sequences of Claviceps purpurea s.lat., including C. arundinis, C. humidiphila, and C. cf. spartinae, pseudomolecules for the pitch canker pathogen Fusarium circinatum, draft genome of Davidsoniella eucalypti, Grosmannia galeiformis, Quambalaria eucalypti, and Teratosphaeria destructans.</title>
        <authorList>
            <person name="Wingfield B.D."/>
            <person name="Liu M."/>
            <person name="Nguyen H.D."/>
            <person name="Lane F.A."/>
            <person name="Morgan S.W."/>
            <person name="De Vos L."/>
            <person name="Wilken P.M."/>
            <person name="Duong T.A."/>
            <person name="Aylward J."/>
            <person name="Coetzee M.P."/>
            <person name="Dadej K."/>
            <person name="De Beer Z.W."/>
            <person name="Findlay W."/>
            <person name="Havenga M."/>
            <person name="Kolarik M."/>
            <person name="Menzies J.G."/>
            <person name="Naidoo K."/>
            <person name="Pochopski O."/>
            <person name="Shoukouhi P."/>
            <person name="Santana Q.C."/>
            <person name="Seifert K.A."/>
            <person name="Soal N."/>
            <person name="Steenkamp E.T."/>
            <person name="Tatham C.T."/>
            <person name="van der Nest M.A."/>
            <person name="Wingfield M.J."/>
        </authorList>
    </citation>
    <scope>NUCLEOTIDE SEQUENCE [LARGE SCALE GENOMIC DNA]</scope>
    <source>
        <strain evidence="2">CMW44962</strain>
    </source>
</reference>
<dbReference type="Pfam" id="PF13302">
    <property type="entry name" value="Acetyltransf_3"/>
    <property type="match status" value="1"/>
</dbReference>
<dbReference type="PANTHER" id="PTHR43328">
    <property type="entry name" value="ACETYLTRANSFERASE-RELATED"/>
    <property type="match status" value="1"/>
</dbReference>
<evidence type="ECO:0000259" key="1">
    <source>
        <dbReference type="PROSITE" id="PS51186"/>
    </source>
</evidence>
<dbReference type="Gene3D" id="3.40.630.30">
    <property type="match status" value="1"/>
</dbReference>
<organism evidence="2 3">
    <name type="scientific">Teratosphaeria destructans</name>
    <dbReference type="NCBI Taxonomy" id="418781"/>
    <lineage>
        <taxon>Eukaryota</taxon>
        <taxon>Fungi</taxon>
        <taxon>Dikarya</taxon>
        <taxon>Ascomycota</taxon>
        <taxon>Pezizomycotina</taxon>
        <taxon>Dothideomycetes</taxon>
        <taxon>Dothideomycetidae</taxon>
        <taxon>Mycosphaerellales</taxon>
        <taxon>Teratosphaeriaceae</taxon>
        <taxon>Teratosphaeria</taxon>
    </lineage>
</organism>
<dbReference type="InterPro" id="IPR000182">
    <property type="entry name" value="GNAT_dom"/>
</dbReference>
<reference evidence="2 3" key="2">
    <citation type="journal article" date="2021" name="Curr. Genet.">
        <title>Genetic response to nitrogen starvation in the aggressive Eucalyptus foliar pathogen Teratosphaeria destructans.</title>
        <authorList>
            <person name="Havenga M."/>
            <person name="Wingfield B.D."/>
            <person name="Wingfield M.J."/>
            <person name="Dreyer L.L."/>
            <person name="Roets F."/>
            <person name="Aylward J."/>
        </authorList>
    </citation>
    <scope>NUCLEOTIDE SEQUENCE [LARGE SCALE GENOMIC DNA]</scope>
    <source>
        <strain evidence="2">CMW44962</strain>
    </source>
</reference>
<evidence type="ECO:0000313" key="2">
    <source>
        <dbReference type="EMBL" id="KAH9827643.1"/>
    </source>
</evidence>
<dbReference type="OrthoDB" id="630895at2759"/>
<feature type="domain" description="N-acetyltransferase" evidence="1">
    <location>
        <begin position="52"/>
        <end position="204"/>
    </location>
</feature>
<keyword evidence="3" id="KW-1185">Reference proteome</keyword>
<dbReference type="AlphaFoldDB" id="A0A9W7SS76"/>
<dbReference type="SUPFAM" id="SSF55729">
    <property type="entry name" value="Acyl-CoA N-acyltransferases (Nat)"/>
    <property type="match status" value="1"/>
</dbReference>